<proteinExistence type="predicted"/>
<organism evidence="1 2">
    <name type="scientific">Trichonephila inaurata madagascariensis</name>
    <dbReference type="NCBI Taxonomy" id="2747483"/>
    <lineage>
        <taxon>Eukaryota</taxon>
        <taxon>Metazoa</taxon>
        <taxon>Ecdysozoa</taxon>
        <taxon>Arthropoda</taxon>
        <taxon>Chelicerata</taxon>
        <taxon>Arachnida</taxon>
        <taxon>Araneae</taxon>
        <taxon>Araneomorphae</taxon>
        <taxon>Entelegynae</taxon>
        <taxon>Araneoidea</taxon>
        <taxon>Nephilidae</taxon>
        <taxon>Trichonephila</taxon>
        <taxon>Trichonephila inaurata</taxon>
    </lineage>
</organism>
<accession>A0A8X7BWZ5</accession>
<comment type="caution">
    <text evidence="1">The sequence shown here is derived from an EMBL/GenBank/DDBJ whole genome shotgun (WGS) entry which is preliminary data.</text>
</comment>
<reference evidence="1" key="1">
    <citation type="submission" date="2020-08" db="EMBL/GenBank/DDBJ databases">
        <title>Multicomponent nature underlies the extraordinary mechanical properties of spider dragline silk.</title>
        <authorList>
            <person name="Kono N."/>
            <person name="Nakamura H."/>
            <person name="Mori M."/>
            <person name="Yoshida Y."/>
            <person name="Ohtoshi R."/>
            <person name="Malay A.D."/>
            <person name="Moran D.A.P."/>
            <person name="Tomita M."/>
            <person name="Numata K."/>
            <person name="Arakawa K."/>
        </authorList>
    </citation>
    <scope>NUCLEOTIDE SEQUENCE</scope>
</reference>
<evidence type="ECO:0000313" key="1">
    <source>
        <dbReference type="EMBL" id="GFY45722.1"/>
    </source>
</evidence>
<name>A0A8X7BWZ5_9ARAC</name>
<evidence type="ECO:0000313" key="2">
    <source>
        <dbReference type="Proteomes" id="UP000886998"/>
    </source>
</evidence>
<sequence>MGPKSKPKSANNESTSSDSCEINMERFAYGVFVSIFIRLGVTDFPPFHRKRNHYKNSEILKSVAIEVLCYQFHHRDEFLEVIKIPSSRHSFSNFDFEITK</sequence>
<keyword evidence="2" id="KW-1185">Reference proteome</keyword>
<protein>
    <submittedName>
        <fullName evidence="1">Uncharacterized protein</fullName>
    </submittedName>
</protein>
<dbReference type="Proteomes" id="UP000886998">
    <property type="component" value="Unassembled WGS sequence"/>
</dbReference>
<gene>
    <name evidence="1" type="ORF">TNIN_383191</name>
</gene>
<dbReference type="AlphaFoldDB" id="A0A8X7BWZ5"/>
<dbReference type="EMBL" id="BMAV01005002">
    <property type="protein sequence ID" value="GFY45722.1"/>
    <property type="molecule type" value="Genomic_DNA"/>
</dbReference>